<evidence type="ECO:0008006" key="6">
    <source>
        <dbReference type="Google" id="ProtNLM"/>
    </source>
</evidence>
<dbReference type="InterPro" id="IPR050698">
    <property type="entry name" value="MBL"/>
</dbReference>
<evidence type="ECO:0000259" key="2">
    <source>
        <dbReference type="SMART" id="SM00849"/>
    </source>
</evidence>
<dbReference type="AlphaFoldDB" id="D6YTT5"/>
<dbReference type="InterPro" id="IPR036866">
    <property type="entry name" value="RibonucZ/Hydroxyglut_hydro"/>
</dbReference>
<feature type="domain" description="Metallo-beta-lactamase" evidence="2">
    <location>
        <begin position="13"/>
        <end position="242"/>
    </location>
</feature>
<dbReference type="Pfam" id="PF07521">
    <property type="entry name" value="RMMBL"/>
    <property type="match status" value="1"/>
</dbReference>
<dbReference type="Proteomes" id="UP000001505">
    <property type="component" value="Chromosome"/>
</dbReference>
<dbReference type="Gene3D" id="3.60.15.10">
    <property type="entry name" value="Ribonuclease Z/Hydroxyacylglutathione hydrolase-like"/>
    <property type="match status" value="1"/>
</dbReference>
<organism evidence="4 5">
    <name type="scientific">Waddlia chondrophila (strain ATCC VR-1470 / WSU 86-1044)</name>
    <dbReference type="NCBI Taxonomy" id="716544"/>
    <lineage>
        <taxon>Bacteria</taxon>
        <taxon>Pseudomonadati</taxon>
        <taxon>Chlamydiota</taxon>
        <taxon>Chlamydiia</taxon>
        <taxon>Parachlamydiales</taxon>
        <taxon>Waddliaceae</taxon>
        <taxon>Waddlia</taxon>
    </lineage>
</organism>
<dbReference type="HOGENOM" id="CLU_009673_5_2_0"/>
<feature type="domain" description="Beta-Casp" evidence="3">
    <location>
        <begin position="247"/>
        <end position="366"/>
    </location>
</feature>
<reference evidence="4 5" key="1">
    <citation type="journal article" date="2010" name="PLoS ONE">
        <title>The Waddlia genome: a window into chlamydial biology.</title>
        <authorList>
            <person name="Bertelli C."/>
            <person name="Collyn F."/>
            <person name="Croxatto A."/>
            <person name="Ruckert C."/>
            <person name="Polkinghorne A."/>
            <person name="Kebbi-Beghdadi C."/>
            <person name="Goesmann A."/>
            <person name="Vaughan L."/>
            <person name="Greub G."/>
        </authorList>
    </citation>
    <scope>NUCLEOTIDE SEQUENCE [LARGE SCALE GENOMIC DNA]</scope>
    <source>
        <strain evidence="5">ATCC VR-1470 / WSU 86-1044</strain>
    </source>
</reference>
<dbReference type="GO" id="GO:0016787">
    <property type="term" value="F:hydrolase activity"/>
    <property type="evidence" value="ECO:0007669"/>
    <property type="project" value="UniProtKB-KW"/>
</dbReference>
<dbReference type="EMBL" id="CP001928">
    <property type="protein sequence ID" value="ADI37546.1"/>
    <property type="molecule type" value="Genomic_DNA"/>
</dbReference>
<keyword evidence="5" id="KW-1185">Reference proteome</keyword>
<dbReference type="Gene3D" id="3.40.50.10890">
    <property type="match status" value="1"/>
</dbReference>
<accession>D6YTT5</accession>
<dbReference type="CDD" id="cd16295">
    <property type="entry name" value="TTHA0252-CPSF-like_MBL-fold"/>
    <property type="match status" value="1"/>
</dbReference>
<dbReference type="STRING" id="716544.wcw_0171"/>
<dbReference type="PANTHER" id="PTHR11203">
    <property type="entry name" value="CLEAVAGE AND POLYADENYLATION SPECIFICITY FACTOR FAMILY MEMBER"/>
    <property type="match status" value="1"/>
</dbReference>
<proteinExistence type="predicted"/>
<keyword evidence="1" id="KW-0378">Hydrolase</keyword>
<sequence length="451" mass="50273">MKLRFLGAAGTVTGSKTLIETNDCAILVDCGLFQGYKELRGKNWSGFPVSIEKIHSVILTHAHIDHSGYLPILVRDGFKGDIYATPATRDLCEILLRDSARIHEEDARRANKYGYSKHKPALPLYTEEDAIRCLRQFKSLDLGIDTPLSRSLIVHASRAGHILGSAMLTFRTNEETLVFSGDLGRSKSAIMPPPAQIQVADDLILESTYGNRLHPDEDDEQKLGEIIRKTAKRGGVVLIPAFAVGRTQIVLYLIHQLKAKKQIPDIPIFLDSPMAQDATDIMLNYSNEHTLSPDLCRKVCSTAQYVQSAQDSKQLHGKHYPMIIISASGMAEGGRVLHHLKKYAPDHHNSIVFVGFQAPMTRGDRILQGAREIKIHGNMVPVRAKIELLETLSSHADYQETLSWLKGFVKPPRQVFLNHGEPAALGALKDKIIDTFGWRVTIPSYMDLYEL</sequence>
<evidence type="ECO:0000256" key="1">
    <source>
        <dbReference type="ARBA" id="ARBA00022801"/>
    </source>
</evidence>
<dbReference type="eggNOG" id="COG1236">
    <property type="taxonomic scope" value="Bacteria"/>
</dbReference>
<dbReference type="InterPro" id="IPR011108">
    <property type="entry name" value="RMMBL"/>
</dbReference>
<dbReference type="InterPro" id="IPR022712">
    <property type="entry name" value="Beta_Casp"/>
</dbReference>
<protein>
    <recommendedName>
        <fullName evidence="6">MBL fold metallo-hydrolase</fullName>
    </recommendedName>
</protein>
<dbReference type="PANTHER" id="PTHR11203:SF37">
    <property type="entry name" value="INTEGRATOR COMPLEX SUBUNIT 11"/>
    <property type="match status" value="1"/>
</dbReference>
<dbReference type="KEGG" id="wch:wcw_0171"/>
<evidence type="ECO:0000313" key="5">
    <source>
        <dbReference type="Proteomes" id="UP000001505"/>
    </source>
</evidence>
<dbReference type="Pfam" id="PF10996">
    <property type="entry name" value="Beta-Casp"/>
    <property type="match status" value="1"/>
</dbReference>
<dbReference type="SMART" id="SM01027">
    <property type="entry name" value="Beta-Casp"/>
    <property type="match status" value="1"/>
</dbReference>
<dbReference type="SMART" id="SM00849">
    <property type="entry name" value="Lactamase_B"/>
    <property type="match status" value="1"/>
</dbReference>
<evidence type="ECO:0000259" key="3">
    <source>
        <dbReference type="SMART" id="SM01027"/>
    </source>
</evidence>
<dbReference type="InterPro" id="IPR001279">
    <property type="entry name" value="Metallo-B-lactamas"/>
</dbReference>
<dbReference type="Pfam" id="PF00753">
    <property type="entry name" value="Lactamase_B"/>
    <property type="match status" value="1"/>
</dbReference>
<dbReference type="GO" id="GO:0004521">
    <property type="term" value="F:RNA endonuclease activity"/>
    <property type="evidence" value="ECO:0007669"/>
    <property type="project" value="TreeGrafter"/>
</dbReference>
<dbReference type="SUPFAM" id="SSF56281">
    <property type="entry name" value="Metallo-hydrolase/oxidoreductase"/>
    <property type="match status" value="1"/>
</dbReference>
<dbReference type="RefSeq" id="WP_013181274.1">
    <property type="nucleotide sequence ID" value="NC_014225.1"/>
</dbReference>
<name>D6YTT5_WADCW</name>
<gene>
    <name evidence="4" type="ordered locus">wcw_0171</name>
</gene>
<dbReference type="OrthoDB" id="9803916at2"/>
<evidence type="ECO:0000313" key="4">
    <source>
        <dbReference type="EMBL" id="ADI37546.1"/>
    </source>
</evidence>